<organism evidence="1 2">
    <name type="scientific">Corynebacterium liangguodongii</name>
    <dbReference type="NCBI Taxonomy" id="2079535"/>
    <lineage>
        <taxon>Bacteria</taxon>
        <taxon>Bacillati</taxon>
        <taxon>Actinomycetota</taxon>
        <taxon>Actinomycetes</taxon>
        <taxon>Mycobacteriales</taxon>
        <taxon>Corynebacteriaceae</taxon>
        <taxon>Corynebacterium</taxon>
    </lineage>
</organism>
<dbReference type="SUPFAM" id="SSF52266">
    <property type="entry name" value="SGNH hydrolase"/>
    <property type="match status" value="1"/>
</dbReference>
<dbReference type="OrthoDB" id="5503950at2"/>
<proteinExistence type="predicted"/>
<dbReference type="InterPro" id="IPR036514">
    <property type="entry name" value="SGNH_hydro_sf"/>
</dbReference>
<dbReference type="KEGG" id="clia:C3E79_00660"/>
<dbReference type="PANTHER" id="PTHR37981">
    <property type="entry name" value="LIPASE 2"/>
    <property type="match status" value="1"/>
</dbReference>
<dbReference type="RefSeq" id="WP_108403170.1">
    <property type="nucleotide sequence ID" value="NZ_CP026948.1"/>
</dbReference>
<dbReference type="Proteomes" id="UP000244754">
    <property type="component" value="Chromosome"/>
</dbReference>
<accession>A0A2S0WBP5</accession>
<evidence type="ECO:0000313" key="2">
    <source>
        <dbReference type="Proteomes" id="UP000244754"/>
    </source>
</evidence>
<dbReference type="PANTHER" id="PTHR37981:SF1">
    <property type="entry name" value="SGNH HYDROLASE-TYPE ESTERASE DOMAIN-CONTAINING PROTEIN"/>
    <property type="match status" value="1"/>
</dbReference>
<dbReference type="Gene3D" id="3.40.50.1110">
    <property type="entry name" value="SGNH hydrolase"/>
    <property type="match status" value="1"/>
</dbReference>
<gene>
    <name evidence="1" type="ORF">C3E79_00660</name>
</gene>
<keyword evidence="2" id="KW-1185">Reference proteome</keyword>
<dbReference type="GO" id="GO:0004806">
    <property type="term" value="F:triacylglycerol lipase activity"/>
    <property type="evidence" value="ECO:0007669"/>
    <property type="project" value="TreeGrafter"/>
</dbReference>
<dbReference type="InterPro" id="IPR037460">
    <property type="entry name" value="SEST-like"/>
</dbReference>
<dbReference type="Pfam" id="PF13472">
    <property type="entry name" value="Lipase_GDSL_2"/>
    <property type="match status" value="1"/>
</dbReference>
<sequence length="325" mass="34467">MGFIRKAAAIAAAVALTAAGVVASPAHADPAPGQYKKYVALGDSFAAVGSVSQFEWNDRPLCIRSKDNYPRQLAGRLGLSGPDQFLDATCAWARTQDYWGPQHTPVPFANPQTQADAVTPDTDLVTLTFGGNPSAMFLTAACVGAYTGLHSRPNAVDASSSYPPQVWRALYDAKRQADSLGLGCASGAPAIAKANENFYWEYLDIVRDVKRRAPHAEVRVVGYYDIIGDPNKLCLSTGGMGVEDVHFIKDYIAGLNDVARRVAADAGAVYVDSPTETNGICADTQREGTAPGILGVGPLEGDDAIPFHPTKFGQARTADTVFQSL</sequence>
<dbReference type="EMBL" id="CP026948">
    <property type="protein sequence ID" value="AWB83174.1"/>
    <property type="molecule type" value="Genomic_DNA"/>
</dbReference>
<dbReference type="CDD" id="cd01823">
    <property type="entry name" value="SEST_like"/>
    <property type="match status" value="1"/>
</dbReference>
<protein>
    <submittedName>
        <fullName evidence="1">Uncharacterized protein</fullName>
    </submittedName>
</protein>
<dbReference type="AlphaFoldDB" id="A0A2S0WBP5"/>
<reference evidence="2" key="1">
    <citation type="submission" date="2018-01" db="EMBL/GenBank/DDBJ databases">
        <authorList>
            <person name="Li J."/>
        </authorList>
    </citation>
    <scope>NUCLEOTIDE SEQUENCE [LARGE SCALE GENOMIC DNA]</scope>
    <source>
        <strain evidence="2">2184</strain>
    </source>
</reference>
<dbReference type="InterPro" id="IPR013830">
    <property type="entry name" value="SGNH_hydro"/>
</dbReference>
<dbReference type="GO" id="GO:0019433">
    <property type="term" value="P:triglyceride catabolic process"/>
    <property type="evidence" value="ECO:0007669"/>
    <property type="project" value="TreeGrafter"/>
</dbReference>
<name>A0A2S0WBP5_9CORY</name>
<evidence type="ECO:0000313" key="1">
    <source>
        <dbReference type="EMBL" id="AWB83174.1"/>
    </source>
</evidence>